<dbReference type="RefSeq" id="XP_062636268.1">
    <property type="nucleotide sequence ID" value="XM_062784057.1"/>
</dbReference>
<feature type="chain" id="PRO_5043025713" description="SET domain-containing protein" evidence="2">
    <location>
        <begin position="29"/>
        <end position="424"/>
    </location>
</feature>
<protein>
    <recommendedName>
        <fullName evidence="3">SET domain-containing protein</fullName>
    </recommendedName>
</protein>
<organism evidence="4 5">
    <name type="scientific">Dichotomopilus funicola</name>
    <dbReference type="NCBI Taxonomy" id="1934379"/>
    <lineage>
        <taxon>Eukaryota</taxon>
        <taxon>Fungi</taxon>
        <taxon>Dikarya</taxon>
        <taxon>Ascomycota</taxon>
        <taxon>Pezizomycotina</taxon>
        <taxon>Sordariomycetes</taxon>
        <taxon>Sordariomycetidae</taxon>
        <taxon>Sordariales</taxon>
        <taxon>Chaetomiaceae</taxon>
        <taxon>Dichotomopilus</taxon>
    </lineage>
</organism>
<feature type="repeat" description="TPR" evidence="1">
    <location>
        <begin position="364"/>
        <end position="397"/>
    </location>
</feature>
<dbReference type="InterPro" id="IPR001214">
    <property type="entry name" value="SET_dom"/>
</dbReference>
<sequence>MSVQRAKQRHSLGLIAALLPSLIQATLGHGSLTQYSASLQFPLEPPTLDVSCPLPVDDRVGNGPVASTSLWTHQPKCEFSKGATKKYCAYTNSQHGPRGWSIVTRPETAADSASFLNYPLNMTWPADNNTQGTAAAPYKLVDIPGRGIGVVATRQIKQYEEVMLDYATVLVDIMFTTEVSAFLGYRLLHAAVDQLADPDSVLALEQSNGYARDKVENILRTNAFNTPLGDVPHIALYPLVSRINHGCNPNAYTRFRHETLQLSIGALRDIAEGEEITHSYIPLGLTSVERAQKLRPWGFTCTCSLCTAPTDEIAASDARRRELQELNGAARSAFQAGRPYEALRLTRQILARLPREDLLFGLGSEQYENLARVYYVLGEKAEAEKYVRKALGIRVEQGYDEGPVGEREVEVVLSRFAEEEGVRY</sequence>
<dbReference type="EMBL" id="MU853592">
    <property type="protein sequence ID" value="KAK4142897.1"/>
    <property type="molecule type" value="Genomic_DNA"/>
</dbReference>
<dbReference type="Gene3D" id="1.25.40.10">
    <property type="entry name" value="Tetratricopeptide repeat domain"/>
    <property type="match status" value="1"/>
</dbReference>
<feature type="signal peptide" evidence="2">
    <location>
        <begin position="1"/>
        <end position="28"/>
    </location>
</feature>
<dbReference type="SUPFAM" id="SSF48452">
    <property type="entry name" value="TPR-like"/>
    <property type="match status" value="1"/>
</dbReference>
<dbReference type="PANTHER" id="PTHR47332">
    <property type="entry name" value="SET DOMAIN-CONTAINING PROTEIN 5"/>
    <property type="match status" value="1"/>
</dbReference>
<dbReference type="PROSITE" id="PS50005">
    <property type="entry name" value="TPR"/>
    <property type="match status" value="1"/>
</dbReference>
<reference evidence="4" key="1">
    <citation type="journal article" date="2023" name="Mol. Phylogenet. Evol.">
        <title>Genome-scale phylogeny and comparative genomics of the fungal order Sordariales.</title>
        <authorList>
            <person name="Hensen N."/>
            <person name="Bonometti L."/>
            <person name="Westerberg I."/>
            <person name="Brannstrom I.O."/>
            <person name="Guillou S."/>
            <person name="Cros-Aarteil S."/>
            <person name="Calhoun S."/>
            <person name="Haridas S."/>
            <person name="Kuo A."/>
            <person name="Mondo S."/>
            <person name="Pangilinan J."/>
            <person name="Riley R."/>
            <person name="LaButti K."/>
            <person name="Andreopoulos B."/>
            <person name="Lipzen A."/>
            <person name="Chen C."/>
            <person name="Yan M."/>
            <person name="Daum C."/>
            <person name="Ng V."/>
            <person name="Clum A."/>
            <person name="Steindorff A."/>
            <person name="Ohm R.A."/>
            <person name="Martin F."/>
            <person name="Silar P."/>
            <person name="Natvig D.O."/>
            <person name="Lalanne C."/>
            <person name="Gautier V."/>
            <person name="Ament-Velasquez S.L."/>
            <person name="Kruys A."/>
            <person name="Hutchinson M.I."/>
            <person name="Powell A.J."/>
            <person name="Barry K."/>
            <person name="Miller A.N."/>
            <person name="Grigoriev I.V."/>
            <person name="Debuchy R."/>
            <person name="Gladieux P."/>
            <person name="Hiltunen Thoren M."/>
            <person name="Johannesson H."/>
        </authorList>
    </citation>
    <scope>NUCLEOTIDE SEQUENCE</scope>
    <source>
        <strain evidence="4">CBS 141.50</strain>
    </source>
</reference>
<dbReference type="Gene3D" id="2.170.270.10">
    <property type="entry name" value="SET domain"/>
    <property type="match status" value="1"/>
</dbReference>
<evidence type="ECO:0000256" key="2">
    <source>
        <dbReference type="SAM" id="SignalP"/>
    </source>
</evidence>
<keyword evidence="1" id="KW-0802">TPR repeat</keyword>
<dbReference type="InterPro" id="IPR046341">
    <property type="entry name" value="SET_dom_sf"/>
</dbReference>
<dbReference type="InterPro" id="IPR019734">
    <property type="entry name" value="TPR_rpt"/>
</dbReference>
<evidence type="ECO:0000313" key="4">
    <source>
        <dbReference type="EMBL" id="KAK4142897.1"/>
    </source>
</evidence>
<evidence type="ECO:0000313" key="5">
    <source>
        <dbReference type="Proteomes" id="UP001302676"/>
    </source>
</evidence>
<dbReference type="SMART" id="SM00317">
    <property type="entry name" value="SET"/>
    <property type="match status" value="1"/>
</dbReference>
<gene>
    <name evidence="4" type="ORF">C8A04DRAFT_37940</name>
</gene>
<dbReference type="GeneID" id="87820670"/>
<dbReference type="InterPro" id="IPR053185">
    <property type="entry name" value="SET_domain_protein"/>
</dbReference>
<reference evidence="4" key="2">
    <citation type="submission" date="2023-05" db="EMBL/GenBank/DDBJ databases">
        <authorList>
            <consortium name="Lawrence Berkeley National Laboratory"/>
            <person name="Steindorff A."/>
            <person name="Hensen N."/>
            <person name="Bonometti L."/>
            <person name="Westerberg I."/>
            <person name="Brannstrom I.O."/>
            <person name="Guillou S."/>
            <person name="Cros-Aarteil S."/>
            <person name="Calhoun S."/>
            <person name="Haridas S."/>
            <person name="Kuo A."/>
            <person name="Mondo S."/>
            <person name="Pangilinan J."/>
            <person name="Riley R."/>
            <person name="Labutti K."/>
            <person name="Andreopoulos B."/>
            <person name="Lipzen A."/>
            <person name="Chen C."/>
            <person name="Yanf M."/>
            <person name="Daum C."/>
            <person name="Ng V."/>
            <person name="Clum A."/>
            <person name="Ohm R."/>
            <person name="Martin F."/>
            <person name="Silar P."/>
            <person name="Natvig D."/>
            <person name="Lalanne C."/>
            <person name="Gautier V."/>
            <person name="Ament-Velasquez S.L."/>
            <person name="Kruys A."/>
            <person name="Hutchinson M.I."/>
            <person name="Powell A.J."/>
            <person name="Barry K."/>
            <person name="Miller A.N."/>
            <person name="Grigoriev I.V."/>
            <person name="Debuchy R."/>
            <person name="Gladieux P."/>
            <person name="Thoren M.H."/>
            <person name="Johannesson H."/>
        </authorList>
    </citation>
    <scope>NUCLEOTIDE SEQUENCE</scope>
    <source>
        <strain evidence="4">CBS 141.50</strain>
    </source>
</reference>
<dbReference type="AlphaFoldDB" id="A0AAN6ZLI8"/>
<dbReference type="Pfam" id="PF00856">
    <property type="entry name" value="SET"/>
    <property type="match status" value="1"/>
</dbReference>
<evidence type="ECO:0000259" key="3">
    <source>
        <dbReference type="PROSITE" id="PS50280"/>
    </source>
</evidence>
<dbReference type="InterPro" id="IPR011990">
    <property type="entry name" value="TPR-like_helical_dom_sf"/>
</dbReference>
<keyword evidence="2" id="KW-0732">Signal</keyword>
<name>A0AAN6ZLI8_9PEZI</name>
<dbReference type="PANTHER" id="PTHR47332:SF6">
    <property type="entry name" value="SET DOMAIN-CONTAINING PROTEIN"/>
    <property type="match status" value="1"/>
</dbReference>
<evidence type="ECO:0000256" key="1">
    <source>
        <dbReference type="PROSITE-ProRule" id="PRU00339"/>
    </source>
</evidence>
<keyword evidence="5" id="KW-1185">Reference proteome</keyword>
<feature type="domain" description="SET" evidence="3">
    <location>
        <begin position="136"/>
        <end position="281"/>
    </location>
</feature>
<proteinExistence type="predicted"/>
<comment type="caution">
    <text evidence="4">The sequence shown here is derived from an EMBL/GenBank/DDBJ whole genome shotgun (WGS) entry which is preliminary data.</text>
</comment>
<dbReference type="PROSITE" id="PS50280">
    <property type="entry name" value="SET"/>
    <property type="match status" value="1"/>
</dbReference>
<dbReference type="Proteomes" id="UP001302676">
    <property type="component" value="Unassembled WGS sequence"/>
</dbReference>
<dbReference type="CDD" id="cd20071">
    <property type="entry name" value="SET_SMYD"/>
    <property type="match status" value="1"/>
</dbReference>
<dbReference type="SUPFAM" id="SSF82199">
    <property type="entry name" value="SET domain"/>
    <property type="match status" value="1"/>
</dbReference>
<accession>A0AAN6ZLI8</accession>